<reference evidence="9 10" key="1">
    <citation type="submission" date="2023-07" db="EMBL/GenBank/DDBJ databases">
        <title>Sorghum-associated microbial communities from plants grown in Nebraska, USA.</title>
        <authorList>
            <person name="Schachtman D."/>
        </authorList>
    </citation>
    <scope>NUCLEOTIDE SEQUENCE [LARGE SCALE GENOMIC DNA]</scope>
    <source>
        <strain evidence="9 10">BE190</strain>
    </source>
</reference>
<evidence type="ECO:0000256" key="5">
    <source>
        <dbReference type="ARBA" id="ARBA00023136"/>
    </source>
</evidence>
<feature type="domain" description="MacB-like periplasmic core" evidence="8">
    <location>
        <begin position="20"/>
        <end position="240"/>
    </location>
</feature>
<keyword evidence="2" id="KW-1003">Cell membrane</keyword>
<evidence type="ECO:0000259" key="8">
    <source>
        <dbReference type="Pfam" id="PF12704"/>
    </source>
</evidence>
<keyword evidence="5 6" id="KW-0472">Membrane</keyword>
<dbReference type="InterPro" id="IPR050250">
    <property type="entry name" value="Macrolide_Exporter_MacB"/>
</dbReference>
<dbReference type="Proteomes" id="UP001253595">
    <property type="component" value="Unassembled WGS sequence"/>
</dbReference>
<evidence type="ECO:0000313" key="10">
    <source>
        <dbReference type="Proteomes" id="UP001253595"/>
    </source>
</evidence>
<dbReference type="Pfam" id="PF12704">
    <property type="entry name" value="MacB_PCD"/>
    <property type="match status" value="1"/>
</dbReference>
<keyword evidence="10" id="KW-1185">Reference proteome</keyword>
<evidence type="ECO:0000256" key="4">
    <source>
        <dbReference type="ARBA" id="ARBA00022989"/>
    </source>
</evidence>
<feature type="transmembrane region" description="Helical" evidence="6">
    <location>
        <begin position="758"/>
        <end position="778"/>
    </location>
</feature>
<evidence type="ECO:0000313" key="9">
    <source>
        <dbReference type="EMBL" id="MDR7091212.1"/>
    </source>
</evidence>
<accession>A0ABU1V183</accession>
<evidence type="ECO:0000256" key="2">
    <source>
        <dbReference type="ARBA" id="ARBA00022475"/>
    </source>
</evidence>
<feature type="transmembrane region" description="Helical" evidence="6">
    <location>
        <begin position="790"/>
        <end position="815"/>
    </location>
</feature>
<sequence length="832" mass="92706">MFKHYLIIALRNLVKNKINSAIKIIGLGLGLAAVLTVTIVNYSELTWDSFWKDADQIYLVRSESRIGNRQNIMDVVSEVHYPKLRTSLSEQLWMTKIEPSSTEVSLVETNKSVPLPKPMLITQVDPDFLAIFQPDILAGDLSTFSLNPDAAIISQTIAKQIFGKESPLGKVLEFRLPPTIDQQKSGEQPALQQIRIIAVVDIDNSRSHIIPSIFFPRLQNPPILTDQGSYMRDTYVKAKKRLEASHIETLLNKAGEASFSNDDEENKYNRIKYSLMPIAERHMNDSASDGNRTRVVILSLLGIIILIVAIGNFISLGLAGYVARQKEVALRRMQGAGIAQLIAQYWLENLVYVAAAFLLALILCELFLPHMAGLLQFPLVDGIFVSPLLAFICAAMVLLISLLIACYPAIYFSKMNPAIILRANRSTETPASIITRKVLLLVQFIALVSLVIGLAAIHIQLKLINQYQPGYKTKGTVMFIGQGNVSLNKIQRETLKQQLNKMPGFIAAASPVGDIPGRNEHTMNISTKVDDELSEHTVIYDWLSDEDYFDAYGIALIAGTKENIITSLNKTFSRDQKRPSMEAILCRATATALGFASPQEALGQTIEVFKQPGMPQAPSAKIIGVVENVHIGNHKKAPMDCMYMTLNTIGVNGLPLAVSFDRELSEQEINSIKTLWDAVAGAPPHHWLFANSLRDRYRNEKRLQLFMSGFVLVALMIGLLGIYGITALNTQKRAREIALRKLHGARQWQIIRLLNRDFSLIAILANLIAWPIALYAVSGWLENFHQHFSLVLWLPVFCIAALAVSLLVVWVTVTLHSLNIGHLRPIEVLRDE</sequence>
<name>A0ABU1V183_9GAMM</name>
<dbReference type="InterPro" id="IPR003838">
    <property type="entry name" value="ABC3_permease_C"/>
</dbReference>
<keyword evidence="4 6" id="KW-1133">Transmembrane helix</keyword>
<evidence type="ECO:0000256" key="1">
    <source>
        <dbReference type="ARBA" id="ARBA00004651"/>
    </source>
</evidence>
<feature type="transmembrane region" description="Helical" evidence="6">
    <location>
        <begin position="438"/>
        <end position="459"/>
    </location>
</feature>
<dbReference type="PANTHER" id="PTHR30572:SF18">
    <property type="entry name" value="ABC-TYPE MACROLIDE FAMILY EXPORT SYSTEM PERMEASE COMPONENT 2"/>
    <property type="match status" value="1"/>
</dbReference>
<feature type="domain" description="ABC3 transporter permease C-terminal" evidence="7">
    <location>
        <begin position="710"/>
        <end position="822"/>
    </location>
</feature>
<comment type="caution">
    <text evidence="9">The sequence shown here is derived from an EMBL/GenBank/DDBJ whole genome shotgun (WGS) entry which is preliminary data.</text>
</comment>
<dbReference type="EMBL" id="JAVDVX010000006">
    <property type="protein sequence ID" value="MDR7091212.1"/>
    <property type="molecule type" value="Genomic_DNA"/>
</dbReference>
<evidence type="ECO:0000259" key="7">
    <source>
        <dbReference type="Pfam" id="PF02687"/>
    </source>
</evidence>
<keyword evidence="3 6" id="KW-0812">Transmembrane</keyword>
<protein>
    <submittedName>
        <fullName evidence="9">ABC transport system permease protein</fullName>
    </submittedName>
</protein>
<evidence type="ECO:0000256" key="3">
    <source>
        <dbReference type="ARBA" id="ARBA00022692"/>
    </source>
</evidence>
<feature type="transmembrane region" description="Helical" evidence="6">
    <location>
        <begin position="388"/>
        <end position="412"/>
    </location>
</feature>
<organism evidence="9 10">
    <name type="scientific">Cellvibrio fibrivorans</name>
    <dbReference type="NCBI Taxonomy" id="126350"/>
    <lineage>
        <taxon>Bacteria</taxon>
        <taxon>Pseudomonadati</taxon>
        <taxon>Pseudomonadota</taxon>
        <taxon>Gammaproteobacteria</taxon>
        <taxon>Cellvibrionales</taxon>
        <taxon>Cellvibrionaceae</taxon>
        <taxon>Cellvibrio</taxon>
    </lineage>
</organism>
<feature type="transmembrane region" description="Helical" evidence="6">
    <location>
        <begin position="21"/>
        <end position="42"/>
    </location>
</feature>
<feature type="transmembrane region" description="Helical" evidence="6">
    <location>
        <begin position="705"/>
        <end position="725"/>
    </location>
</feature>
<feature type="domain" description="ABC3 transporter permease C-terminal" evidence="7">
    <location>
        <begin position="300"/>
        <end position="417"/>
    </location>
</feature>
<dbReference type="InterPro" id="IPR025857">
    <property type="entry name" value="MacB_PCD"/>
</dbReference>
<evidence type="ECO:0000256" key="6">
    <source>
        <dbReference type="SAM" id="Phobius"/>
    </source>
</evidence>
<gene>
    <name evidence="9" type="ORF">J2X05_003247</name>
</gene>
<comment type="subcellular location">
    <subcellularLocation>
        <location evidence="1">Cell membrane</location>
        <topology evidence="1">Multi-pass membrane protein</topology>
    </subcellularLocation>
</comment>
<feature type="transmembrane region" description="Helical" evidence="6">
    <location>
        <begin position="350"/>
        <end position="368"/>
    </location>
</feature>
<dbReference type="PANTHER" id="PTHR30572">
    <property type="entry name" value="MEMBRANE COMPONENT OF TRANSPORTER-RELATED"/>
    <property type="match status" value="1"/>
</dbReference>
<dbReference type="RefSeq" id="WP_310074263.1">
    <property type="nucleotide sequence ID" value="NZ_JAVDVX010000006.1"/>
</dbReference>
<feature type="transmembrane region" description="Helical" evidence="6">
    <location>
        <begin position="295"/>
        <end position="323"/>
    </location>
</feature>
<dbReference type="Pfam" id="PF02687">
    <property type="entry name" value="FtsX"/>
    <property type="match status" value="2"/>
</dbReference>
<proteinExistence type="predicted"/>